<proteinExistence type="inferred from homology"/>
<evidence type="ECO:0000313" key="13">
    <source>
        <dbReference type="EMBL" id="PFX30412.1"/>
    </source>
</evidence>
<reference evidence="14" key="1">
    <citation type="journal article" date="2017" name="bioRxiv">
        <title>Comparative analysis of the genomes of Stylophora pistillata and Acropora digitifera provides evidence for extensive differences between species of corals.</title>
        <authorList>
            <person name="Voolstra C.R."/>
            <person name="Li Y."/>
            <person name="Liew Y.J."/>
            <person name="Baumgarten S."/>
            <person name="Zoccola D."/>
            <person name="Flot J.-F."/>
            <person name="Tambutte S."/>
            <person name="Allemand D."/>
            <person name="Aranda M."/>
        </authorList>
    </citation>
    <scope>NUCLEOTIDE SEQUENCE [LARGE SCALE GENOMIC DNA]</scope>
</reference>
<keyword evidence="4" id="KW-0378">Hydrolase</keyword>
<dbReference type="OrthoDB" id="25818at2759"/>
<keyword evidence="6" id="KW-0342">GTP-binding</keyword>
<dbReference type="SMART" id="SM00173">
    <property type="entry name" value="RAS"/>
    <property type="match status" value="1"/>
</dbReference>
<dbReference type="PANTHER" id="PTHR24070">
    <property type="entry name" value="RAS, DI-RAS, AND RHEB FAMILY MEMBERS OF SMALL GTPASE SUPERFAMILY"/>
    <property type="match status" value="1"/>
</dbReference>
<evidence type="ECO:0000256" key="7">
    <source>
        <dbReference type="ARBA" id="ARBA00023136"/>
    </source>
</evidence>
<evidence type="ECO:0000256" key="4">
    <source>
        <dbReference type="ARBA" id="ARBA00022801"/>
    </source>
</evidence>
<evidence type="ECO:0000256" key="8">
    <source>
        <dbReference type="ARBA" id="ARBA00023288"/>
    </source>
</evidence>
<dbReference type="InterPro" id="IPR020849">
    <property type="entry name" value="Small_GTPase_Ras-type"/>
</dbReference>
<name>A0A2B4SPG6_STYPI</name>
<keyword evidence="1" id="KW-0488">Methylation</keyword>
<dbReference type="GO" id="GO:0007165">
    <property type="term" value="P:signal transduction"/>
    <property type="evidence" value="ECO:0007669"/>
    <property type="project" value="InterPro"/>
</dbReference>
<protein>
    <submittedName>
        <fullName evidence="13">GTP-binding protein Rheb</fullName>
    </submittedName>
</protein>
<dbReference type="Pfam" id="PF00071">
    <property type="entry name" value="Ras"/>
    <property type="match status" value="1"/>
</dbReference>
<keyword evidence="8" id="KW-0449">Lipoprotein</keyword>
<evidence type="ECO:0000256" key="5">
    <source>
        <dbReference type="ARBA" id="ARBA00022842"/>
    </source>
</evidence>
<evidence type="ECO:0000256" key="10">
    <source>
        <dbReference type="ARBA" id="ARBA00037811"/>
    </source>
</evidence>
<accession>A0A2B4SPG6</accession>
<dbReference type="GO" id="GO:0005789">
    <property type="term" value="C:endoplasmic reticulum membrane"/>
    <property type="evidence" value="ECO:0007669"/>
    <property type="project" value="UniProtKB-SubCell"/>
</dbReference>
<dbReference type="STRING" id="50429.A0A2B4SPG6"/>
<dbReference type="InterPro" id="IPR001806">
    <property type="entry name" value="Small_GTPase"/>
</dbReference>
<keyword evidence="7" id="KW-0472">Membrane</keyword>
<dbReference type="GO" id="GO:0005525">
    <property type="term" value="F:GTP binding"/>
    <property type="evidence" value="ECO:0007669"/>
    <property type="project" value="UniProtKB-KW"/>
</dbReference>
<dbReference type="SMART" id="SM00174">
    <property type="entry name" value="RHO"/>
    <property type="match status" value="1"/>
</dbReference>
<keyword evidence="2" id="KW-0479">Metal-binding</keyword>
<evidence type="ECO:0000256" key="9">
    <source>
        <dbReference type="ARBA" id="ARBA00023289"/>
    </source>
</evidence>
<evidence type="ECO:0000256" key="3">
    <source>
        <dbReference type="ARBA" id="ARBA00022741"/>
    </source>
</evidence>
<dbReference type="SMART" id="SM00175">
    <property type="entry name" value="RAB"/>
    <property type="match status" value="1"/>
</dbReference>
<keyword evidence="14" id="KW-1185">Reference proteome</keyword>
<sequence>MAPPKSRKIVIMGFRSVGKSSITIQLVEGQFVDSYDPTIENTFTTRVKHNSQEYVLELVDTAGQDEYSIFPQSYSVGIHGYVLVYAVTSPKSFEVVKVIHEKLLDMSGQDYVPMVLVGNKTDLHMERKVPTENGKSLADSWKAAFFESSAKENSSVHEIFQMVIREIEKRDKDGNVDKKEDCTIL</sequence>
<dbReference type="Proteomes" id="UP000225706">
    <property type="component" value="Unassembled WGS sequence"/>
</dbReference>
<keyword evidence="3" id="KW-0547">Nucleotide-binding</keyword>
<evidence type="ECO:0000256" key="6">
    <source>
        <dbReference type="ARBA" id="ARBA00023134"/>
    </source>
</evidence>
<dbReference type="EMBL" id="LSMT01000050">
    <property type="protein sequence ID" value="PFX30412.1"/>
    <property type="molecule type" value="Genomic_DNA"/>
</dbReference>
<keyword evidence="9" id="KW-0636">Prenylation</keyword>
<evidence type="ECO:0000313" key="14">
    <source>
        <dbReference type="Proteomes" id="UP000225706"/>
    </source>
</evidence>
<dbReference type="PROSITE" id="PS51419">
    <property type="entry name" value="RAB"/>
    <property type="match status" value="1"/>
</dbReference>
<evidence type="ECO:0000256" key="2">
    <source>
        <dbReference type="ARBA" id="ARBA00022723"/>
    </source>
</evidence>
<comment type="catalytic activity">
    <reaction evidence="12">
        <text>GTP + H2O = GDP + phosphate + H(+)</text>
        <dbReference type="Rhea" id="RHEA:19669"/>
        <dbReference type="ChEBI" id="CHEBI:15377"/>
        <dbReference type="ChEBI" id="CHEBI:15378"/>
        <dbReference type="ChEBI" id="CHEBI:37565"/>
        <dbReference type="ChEBI" id="CHEBI:43474"/>
        <dbReference type="ChEBI" id="CHEBI:58189"/>
    </reaction>
    <physiologicalReaction direction="left-to-right" evidence="12">
        <dbReference type="Rhea" id="RHEA:19670"/>
    </physiologicalReaction>
</comment>
<dbReference type="InterPro" id="IPR027417">
    <property type="entry name" value="P-loop_NTPase"/>
</dbReference>
<evidence type="ECO:0000256" key="1">
    <source>
        <dbReference type="ARBA" id="ARBA00022481"/>
    </source>
</evidence>
<dbReference type="InterPro" id="IPR005225">
    <property type="entry name" value="Small_GTP-bd"/>
</dbReference>
<dbReference type="PROSITE" id="PS51421">
    <property type="entry name" value="RAS"/>
    <property type="match status" value="1"/>
</dbReference>
<gene>
    <name evidence="13" type="primary">RHEB</name>
    <name evidence="13" type="ORF">AWC38_SpisGene4772</name>
</gene>
<comment type="subcellular location">
    <subcellularLocation>
        <location evidence="10">Endoplasmic reticulum membrane</location>
        <topology evidence="10">Lipid-anchor</topology>
        <orientation evidence="10">Cytoplasmic side</orientation>
    </subcellularLocation>
</comment>
<dbReference type="GO" id="GO:0046872">
    <property type="term" value="F:metal ion binding"/>
    <property type="evidence" value="ECO:0007669"/>
    <property type="project" value="UniProtKB-KW"/>
</dbReference>
<dbReference type="FunFam" id="3.40.50.300:FF:000273">
    <property type="entry name" value="GTP-binding protein Rheb homolog"/>
    <property type="match status" value="1"/>
</dbReference>
<dbReference type="NCBIfam" id="TIGR00231">
    <property type="entry name" value="small_GTP"/>
    <property type="match status" value="1"/>
</dbReference>
<dbReference type="AlphaFoldDB" id="A0A2B4SPG6"/>
<dbReference type="PROSITE" id="PS51420">
    <property type="entry name" value="RHO"/>
    <property type="match status" value="1"/>
</dbReference>
<comment type="similarity">
    <text evidence="11">Belongs to the small GTPase superfamily. Rheb family.</text>
</comment>
<evidence type="ECO:0000256" key="11">
    <source>
        <dbReference type="ARBA" id="ARBA00037969"/>
    </source>
</evidence>
<dbReference type="CDD" id="cd04137">
    <property type="entry name" value="RheB"/>
    <property type="match status" value="1"/>
</dbReference>
<dbReference type="SUPFAM" id="SSF52540">
    <property type="entry name" value="P-loop containing nucleoside triphosphate hydrolases"/>
    <property type="match status" value="1"/>
</dbReference>
<evidence type="ECO:0000256" key="12">
    <source>
        <dbReference type="ARBA" id="ARBA00049117"/>
    </source>
</evidence>
<dbReference type="PRINTS" id="PR00449">
    <property type="entry name" value="RASTRNSFRMNG"/>
</dbReference>
<dbReference type="Gene3D" id="3.40.50.300">
    <property type="entry name" value="P-loop containing nucleotide triphosphate hydrolases"/>
    <property type="match status" value="1"/>
</dbReference>
<keyword evidence="5" id="KW-0460">Magnesium</keyword>
<comment type="caution">
    <text evidence="13">The sequence shown here is derived from an EMBL/GenBank/DDBJ whole genome shotgun (WGS) entry which is preliminary data.</text>
</comment>
<organism evidence="13 14">
    <name type="scientific">Stylophora pistillata</name>
    <name type="common">Smooth cauliflower coral</name>
    <dbReference type="NCBI Taxonomy" id="50429"/>
    <lineage>
        <taxon>Eukaryota</taxon>
        <taxon>Metazoa</taxon>
        <taxon>Cnidaria</taxon>
        <taxon>Anthozoa</taxon>
        <taxon>Hexacorallia</taxon>
        <taxon>Scleractinia</taxon>
        <taxon>Astrocoeniina</taxon>
        <taxon>Pocilloporidae</taxon>
        <taxon>Stylophora</taxon>
    </lineage>
</organism>
<dbReference type="GO" id="GO:0003924">
    <property type="term" value="F:GTPase activity"/>
    <property type="evidence" value="ECO:0007669"/>
    <property type="project" value="InterPro"/>
</dbReference>